<proteinExistence type="predicted"/>
<dbReference type="AlphaFoldDB" id="A0A935MRJ8"/>
<comment type="caution">
    <text evidence="2">The sequence shown here is derived from an EMBL/GenBank/DDBJ whole genome shotgun (WGS) entry which is preliminary data.</text>
</comment>
<dbReference type="InterPro" id="IPR018968">
    <property type="entry name" value="Phasin"/>
</dbReference>
<name>A0A935MRJ8_9RHOO</name>
<feature type="domain" description="Phasin" evidence="1">
    <location>
        <begin position="5"/>
        <end position="100"/>
    </location>
</feature>
<evidence type="ECO:0000313" key="3">
    <source>
        <dbReference type="Proteomes" id="UP000739411"/>
    </source>
</evidence>
<reference evidence="2 3" key="1">
    <citation type="submission" date="2020-10" db="EMBL/GenBank/DDBJ databases">
        <title>Connecting structure to function with the recovery of over 1000 high-quality activated sludge metagenome-assembled genomes encoding full-length rRNA genes using long-read sequencing.</title>
        <authorList>
            <person name="Singleton C.M."/>
            <person name="Petriglieri F."/>
            <person name="Kristensen J.M."/>
            <person name="Kirkegaard R.H."/>
            <person name="Michaelsen T.Y."/>
            <person name="Andersen M.H."/>
            <person name="Karst S.M."/>
            <person name="Dueholm M.S."/>
            <person name="Nielsen P.H."/>
            <person name="Albertsen M."/>
        </authorList>
    </citation>
    <scope>NUCLEOTIDE SEQUENCE [LARGE SCALE GENOMIC DNA]</scope>
    <source>
        <strain evidence="2">EsbW_18-Q3-R4-48_BATAC.463</strain>
    </source>
</reference>
<protein>
    <submittedName>
        <fullName evidence="2">Phasin family protein</fullName>
    </submittedName>
</protein>
<gene>
    <name evidence="2" type="ORF">IPJ38_14120</name>
</gene>
<dbReference type="NCBIfam" id="TIGR01841">
    <property type="entry name" value="phasin"/>
    <property type="match status" value="1"/>
</dbReference>
<accession>A0A935MRJ8</accession>
<dbReference type="Proteomes" id="UP000739411">
    <property type="component" value="Unassembled WGS sequence"/>
</dbReference>
<organism evidence="2 3">
    <name type="scientific">Candidatus Dechloromonas phosphorivorans</name>
    <dbReference type="NCBI Taxonomy" id="2899244"/>
    <lineage>
        <taxon>Bacteria</taxon>
        <taxon>Pseudomonadati</taxon>
        <taxon>Pseudomonadota</taxon>
        <taxon>Betaproteobacteria</taxon>
        <taxon>Rhodocyclales</taxon>
        <taxon>Azonexaceae</taxon>
        <taxon>Dechloromonas</taxon>
    </lineage>
</organism>
<evidence type="ECO:0000313" key="2">
    <source>
        <dbReference type="EMBL" id="MBK7416073.1"/>
    </source>
</evidence>
<dbReference type="InterPro" id="IPR010127">
    <property type="entry name" value="Phasin_subfam-1"/>
</dbReference>
<evidence type="ECO:0000259" key="1">
    <source>
        <dbReference type="Pfam" id="PF09361"/>
    </source>
</evidence>
<dbReference type="EMBL" id="JADJMS010000031">
    <property type="protein sequence ID" value="MBK7416073.1"/>
    <property type="molecule type" value="Genomic_DNA"/>
</dbReference>
<sequence length="178" mass="18285">MNKPQDFAKAGIDSVSFFGNTMLDGIERVAALNLSSARSFIEASFANLSALQGAKDVQSFVSLQKELAAPTLEKGMAYSRNVYAIATETKDKMAKEVATQVATAKTNVEGLVEKTLASAPAGSEAAVAAVKSAIKTANEAYEGLNKAAKQATEVAQASVVATVEAAKAAAPKAAKKAA</sequence>
<dbReference type="Pfam" id="PF09361">
    <property type="entry name" value="Phasin_2"/>
    <property type="match status" value="1"/>
</dbReference>